<dbReference type="EMBL" id="JASJQH010010892">
    <property type="protein sequence ID" value="KAK9667623.1"/>
    <property type="molecule type" value="Genomic_DNA"/>
</dbReference>
<keyword evidence="2" id="KW-1185">Reference proteome</keyword>
<dbReference type="Gene3D" id="3.40.50.720">
    <property type="entry name" value="NAD(P)-binding Rossmann-like Domain"/>
    <property type="match status" value="1"/>
</dbReference>
<gene>
    <name evidence="1" type="ORF">K7432_017592</name>
</gene>
<dbReference type="PANTHER" id="PTHR43205:SF7">
    <property type="entry name" value="PROSTAGLANDIN REDUCTASE 1"/>
    <property type="match status" value="1"/>
</dbReference>
<name>A0ABR2VL77_9FUNG</name>
<reference evidence="1 2" key="1">
    <citation type="submission" date="2023-04" db="EMBL/GenBank/DDBJ databases">
        <title>Genome of Basidiobolus ranarum AG-B5.</title>
        <authorList>
            <person name="Stajich J.E."/>
            <person name="Carter-House D."/>
            <person name="Gryganskyi A."/>
        </authorList>
    </citation>
    <scope>NUCLEOTIDE SEQUENCE [LARGE SCALE GENOMIC DNA]</scope>
    <source>
        <strain evidence="1 2">AG-B5</strain>
    </source>
</reference>
<dbReference type="PANTHER" id="PTHR43205">
    <property type="entry name" value="PROSTAGLANDIN REDUCTASE"/>
    <property type="match status" value="1"/>
</dbReference>
<dbReference type="Proteomes" id="UP001479436">
    <property type="component" value="Unassembled WGS sequence"/>
</dbReference>
<evidence type="ECO:0000313" key="1">
    <source>
        <dbReference type="EMBL" id="KAK9667623.1"/>
    </source>
</evidence>
<protein>
    <submittedName>
        <fullName evidence="1">Uncharacterized protein</fullName>
    </submittedName>
</protein>
<evidence type="ECO:0000313" key="2">
    <source>
        <dbReference type="Proteomes" id="UP001479436"/>
    </source>
</evidence>
<organism evidence="1 2">
    <name type="scientific">Basidiobolus ranarum</name>
    <dbReference type="NCBI Taxonomy" id="34480"/>
    <lineage>
        <taxon>Eukaryota</taxon>
        <taxon>Fungi</taxon>
        <taxon>Fungi incertae sedis</taxon>
        <taxon>Zoopagomycota</taxon>
        <taxon>Entomophthoromycotina</taxon>
        <taxon>Basidiobolomycetes</taxon>
        <taxon>Basidiobolales</taxon>
        <taxon>Basidiobolaceae</taxon>
        <taxon>Basidiobolus</taxon>
    </lineage>
</organism>
<accession>A0ABR2VL77</accession>
<sequence length="96" mass="11170">MLDTVFKYCNDFTRIPVCGMISQYNRFSDPEPIYNIALMLSKRIRFQGFIVTGLAAEFATQFAKDVPSWLKKGKMVYKEDEMEGIKNAPEVFIRIF</sequence>
<proteinExistence type="predicted"/>
<dbReference type="InterPro" id="IPR045010">
    <property type="entry name" value="MDR_fam"/>
</dbReference>
<comment type="caution">
    <text evidence="1">The sequence shown here is derived from an EMBL/GenBank/DDBJ whole genome shotgun (WGS) entry which is preliminary data.</text>
</comment>